<accession>A0A852TLG6</accession>
<gene>
    <name evidence="10" type="ORF">F4694_005872</name>
</gene>
<comment type="subcellular location">
    <subcellularLocation>
        <location evidence="1">Cell inner membrane</location>
        <topology evidence="1">Multi-pass membrane protein</topology>
    </subcellularLocation>
</comment>
<evidence type="ECO:0000256" key="3">
    <source>
        <dbReference type="ARBA" id="ARBA00022475"/>
    </source>
</evidence>
<dbReference type="InterPro" id="IPR020846">
    <property type="entry name" value="MFS_dom"/>
</dbReference>
<dbReference type="InterPro" id="IPR036259">
    <property type="entry name" value="MFS_trans_sf"/>
</dbReference>
<feature type="transmembrane region" description="Helical" evidence="8">
    <location>
        <begin position="39"/>
        <end position="57"/>
    </location>
</feature>
<comment type="caution">
    <text evidence="10">The sequence shown here is derived from an EMBL/GenBank/DDBJ whole genome shotgun (WGS) entry which is preliminary data.</text>
</comment>
<feature type="transmembrane region" description="Helical" evidence="8">
    <location>
        <begin position="321"/>
        <end position="346"/>
    </location>
</feature>
<reference evidence="11" key="1">
    <citation type="submission" date="2020-07" db="EMBL/GenBank/DDBJ databases">
        <authorList>
            <person name="Partida-Martinez L."/>
            <person name="Huntemann M."/>
            <person name="Clum A."/>
            <person name="Wang J."/>
            <person name="Palaniappan K."/>
            <person name="Ritter S."/>
            <person name="Chen I.-M."/>
            <person name="Stamatis D."/>
            <person name="Reddy T."/>
            <person name="O'Malley R."/>
            <person name="Daum C."/>
            <person name="Shapiro N."/>
            <person name="Ivanova N."/>
            <person name="Kyrpides N."/>
            <person name="Woyke T."/>
        </authorList>
    </citation>
    <scope>NUCLEOTIDE SEQUENCE [LARGE SCALE GENOMIC DNA]</scope>
    <source>
        <strain evidence="11">AT2.8</strain>
    </source>
</reference>
<evidence type="ECO:0000256" key="4">
    <source>
        <dbReference type="ARBA" id="ARBA00022519"/>
    </source>
</evidence>
<evidence type="ECO:0000256" key="8">
    <source>
        <dbReference type="SAM" id="Phobius"/>
    </source>
</evidence>
<evidence type="ECO:0000256" key="1">
    <source>
        <dbReference type="ARBA" id="ARBA00004429"/>
    </source>
</evidence>
<feature type="transmembrane region" description="Helical" evidence="8">
    <location>
        <begin position="127"/>
        <end position="146"/>
    </location>
</feature>
<dbReference type="GO" id="GO:0015528">
    <property type="term" value="F:lactose:proton symporter activity"/>
    <property type="evidence" value="ECO:0007669"/>
    <property type="project" value="TreeGrafter"/>
</dbReference>
<reference evidence="11" key="2">
    <citation type="submission" date="2020-08" db="EMBL/GenBank/DDBJ databases">
        <title>The Agave Microbiome: Exploring the role of microbial communities in plant adaptations to desert environments.</title>
        <authorList>
            <person name="Partida-Martinez L.P."/>
        </authorList>
    </citation>
    <scope>NUCLEOTIDE SEQUENCE [LARGE SCALE GENOMIC DNA]</scope>
    <source>
        <strain evidence="11">AT2.8</strain>
    </source>
</reference>
<feature type="transmembrane region" description="Helical" evidence="8">
    <location>
        <begin position="7"/>
        <end position="27"/>
    </location>
</feature>
<sequence length="386" mass="43444">MNNKLLKAFYFCFFLSVGSLQFLNLYYLDFGLTKAEIGVLFGVGPLIMICSQPLFGFLTDFWDAPKRTLFLTILGSAITVLFYPLSMDFQHLLILTIIYSLFQSAVIPIADSTALELLQERNDYGKIRLWGSLGYAVGVISIGKILDLFGLPLMFVLHCSLLLLSLLLAISLPIKKGAKKHFKFSEAIGLLKNPAFIIFLIFNFVLQLTINANNSFYAIYLKTLGASISLVGFALLIKSVLEIPLFAMSKKLMKRFSYPMLLTIVAIVYSIRWLILGVSSNLTILVVSQILLSLSFSIQYFVSVAYVDYITPERYRATGQTLYWAITFGLGGLMGNILAGFVLNYITISHMYEFASLLAILCTIFLWMFPRNQHGSKYKQSISYNK</sequence>
<organism evidence="10 11">
    <name type="scientific">Neobacillus niacini</name>
    <dbReference type="NCBI Taxonomy" id="86668"/>
    <lineage>
        <taxon>Bacteria</taxon>
        <taxon>Bacillati</taxon>
        <taxon>Bacillota</taxon>
        <taxon>Bacilli</taxon>
        <taxon>Bacillales</taxon>
        <taxon>Bacillaceae</taxon>
        <taxon>Neobacillus</taxon>
    </lineage>
</organism>
<dbReference type="AlphaFoldDB" id="A0A852TLG6"/>
<dbReference type="InterPro" id="IPR024989">
    <property type="entry name" value="MFS_assoc_dom"/>
</dbReference>
<keyword evidence="2" id="KW-0813">Transport</keyword>
<feature type="domain" description="Major facilitator superfamily (MFS) profile" evidence="9">
    <location>
        <begin position="195"/>
        <end position="386"/>
    </location>
</feature>
<keyword evidence="6 8" id="KW-1133">Transmembrane helix</keyword>
<protein>
    <submittedName>
        <fullName evidence="10">MFS family permease</fullName>
    </submittedName>
</protein>
<evidence type="ECO:0000256" key="2">
    <source>
        <dbReference type="ARBA" id="ARBA00022448"/>
    </source>
</evidence>
<dbReference type="GO" id="GO:0005886">
    <property type="term" value="C:plasma membrane"/>
    <property type="evidence" value="ECO:0007669"/>
    <property type="project" value="UniProtKB-SubCell"/>
</dbReference>
<feature type="transmembrane region" description="Helical" evidence="8">
    <location>
        <begin position="152"/>
        <end position="172"/>
    </location>
</feature>
<feature type="transmembrane region" description="Helical" evidence="8">
    <location>
        <begin position="193"/>
        <end position="210"/>
    </location>
</feature>
<dbReference type="PIRSF" id="PIRSF004925">
    <property type="entry name" value="HcaT"/>
    <property type="match status" value="1"/>
</dbReference>
<dbReference type="Proteomes" id="UP000548423">
    <property type="component" value="Unassembled WGS sequence"/>
</dbReference>
<feature type="transmembrane region" description="Helical" evidence="8">
    <location>
        <begin position="69"/>
        <end position="86"/>
    </location>
</feature>
<dbReference type="EMBL" id="JACCBX010000017">
    <property type="protein sequence ID" value="NYE09015.1"/>
    <property type="molecule type" value="Genomic_DNA"/>
</dbReference>
<evidence type="ECO:0000256" key="5">
    <source>
        <dbReference type="ARBA" id="ARBA00022692"/>
    </source>
</evidence>
<dbReference type="SUPFAM" id="SSF103473">
    <property type="entry name" value="MFS general substrate transporter"/>
    <property type="match status" value="1"/>
</dbReference>
<feature type="transmembrane region" description="Helical" evidence="8">
    <location>
        <begin position="216"/>
        <end position="237"/>
    </location>
</feature>
<dbReference type="GO" id="GO:0030395">
    <property type="term" value="F:lactose binding"/>
    <property type="evidence" value="ECO:0007669"/>
    <property type="project" value="TreeGrafter"/>
</dbReference>
<feature type="transmembrane region" description="Helical" evidence="8">
    <location>
        <begin position="352"/>
        <end position="369"/>
    </location>
</feature>
<keyword evidence="3" id="KW-1003">Cell membrane</keyword>
<feature type="transmembrane region" description="Helical" evidence="8">
    <location>
        <begin position="92"/>
        <end position="115"/>
    </location>
</feature>
<keyword evidence="5 8" id="KW-0812">Transmembrane</keyword>
<evidence type="ECO:0000256" key="7">
    <source>
        <dbReference type="ARBA" id="ARBA00023136"/>
    </source>
</evidence>
<dbReference type="PROSITE" id="PS50850">
    <property type="entry name" value="MFS"/>
    <property type="match status" value="1"/>
</dbReference>
<feature type="transmembrane region" description="Helical" evidence="8">
    <location>
        <begin position="258"/>
        <end position="276"/>
    </location>
</feature>
<keyword evidence="4" id="KW-0997">Cell inner membrane</keyword>
<keyword evidence="7 8" id="KW-0472">Membrane</keyword>
<dbReference type="InterPro" id="IPR026032">
    <property type="entry name" value="HcaT-like"/>
</dbReference>
<name>A0A852TLG6_9BACI</name>
<dbReference type="Gene3D" id="1.20.1250.20">
    <property type="entry name" value="MFS general substrate transporter like domains"/>
    <property type="match status" value="2"/>
</dbReference>
<dbReference type="Pfam" id="PF12832">
    <property type="entry name" value="MFS_1_like"/>
    <property type="match status" value="1"/>
</dbReference>
<evidence type="ECO:0000313" key="11">
    <source>
        <dbReference type="Proteomes" id="UP000548423"/>
    </source>
</evidence>
<proteinExistence type="predicted"/>
<feature type="transmembrane region" description="Helical" evidence="8">
    <location>
        <begin position="282"/>
        <end position="309"/>
    </location>
</feature>
<evidence type="ECO:0000256" key="6">
    <source>
        <dbReference type="ARBA" id="ARBA00022989"/>
    </source>
</evidence>
<evidence type="ECO:0000259" key="9">
    <source>
        <dbReference type="PROSITE" id="PS50850"/>
    </source>
</evidence>
<dbReference type="PANTHER" id="PTHR23522:SF10">
    <property type="entry name" value="3-PHENYLPROPIONIC ACID TRANSPORTER-RELATED"/>
    <property type="match status" value="1"/>
</dbReference>
<evidence type="ECO:0000313" key="10">
    <source>
        <dbReference type="EMBL" id="NYE09015.1"/>
    </source>
</evidence>
<dbReference type="PANTHER" id="PTHR23522">
    <property type="entry name" value="BLL5896 PROTEIN"/>
    <property type="match status" value="1"/>
</dbReference>